<dbReference type="GO" id="GO:0006865">
    <property type="term" value="P:amino acid transport"/>
    <property type="evidence" value="ECO:0007669"/>
    <property type="project" value="UniProtKB-KW"/>
</dbReference>
<dbReference type="SUPFAM" id="SSF55021">
    <property type="entry name" value="ACT-like"/>
    <property type="match status" value="1"/>
</dbReference>
<dbReference type="GO" id="GO:0005524">
    <property type="term" value="F:ATP binding"/>
    <property type="evidence" value="ECO:0007669"/>
    <property type="project" value="UniProtKB-KW"/>
</dbReference>
<evidence type="ECO:0000256" key="8">
    <source>
        <dbReference type="ARBA" id="ARBA00023136"/>
    </source>
</evidence>
<evidence type="ECO:0000256" key="7">
    <source>
        <dbReference type="ARBA" id="ARBA00022970"/>
    </source>
</evidence>
<evidence type="ECO:0000256" key="3">
    <source>
        <dbReference type="ARBA" id="ARBA00022475"/>
    </source>
</evidence>
<proteinExistence type="inferred from homology"/>
<evidence type="ECO:0000256" key="2">
    <source>
        <dbReference type="ARBA" id="ARBA00022448"/>
    </source>
</evidence>
<keyword evidence="2" id="KW-0813">Transport</keyword>
<dbReference type="Gene3D" id="3.30.70.260">
    <property type="match status" value="1"/>
</dbReference>
<dbReference type="InterPro" id="IPR050086">
    <property type="entry name" value="MetN_ABC_transporter-like"/>
</dbReference>
<dbReference type="InterPro" id="IPR018449">
    <property type="entry name" value="NIL_domain"/>
</dbReference>
<protein>
    <submittedName>
        <fullName evidence="10">ATP-binding cassette domain-containing protein</fullName>
    </submittedName>
</protein>
<evidence type="ECO:0000313" key="10">
    <source>
        <dbReference type="EMBL" id="HIU27803.1"/>
    </source>
</evidence>
<evidence type="ECO:0000259" key="9">
    <source>
        <dbReference type="PROSITE" id="PS50893"/>
    </source>
</evidence>
<keyword evidence="3" id="KW-1003">Cell membrane</keyword>
<dbReference type="InterPro" id="IPR041701">
    <property type="entry name" value="MetN_ABC"/>
</dbReference>
<keyword evidence="8" id="KW-0472">Membrane</keyword>
<evidence type="ECO:0000313" key="11">
    <source>
        <dbReference type="Proteomes" id="UP000824091"/>
    </source>
</evidence>
<dbReference type="FunFam" id="3.40.50.300:FF:000056">
    <property type="entry name" value="Cell division ATP-binding protein FtsE"/>
    <property type="match status" value="1"/>
</dbReference>
<sequence>MIQLKHLSKVYDNGKTRVEAIKDINLTVEDGDIFGIIGLSGAGKSTLIRCINFLEKPTEGSVIFDGVDLGSISHKELLKKRQSMSMIFQSFNLLSQRTALGNVCYPMEIAGRSRQEAKQRAQQLLELVGLGDKKESFPVQLSGGQQQRVAIARALATDPKVLLCDEATSALDPNTTASILSLLKEINRTMGVTIIVITHEMRVIEQICNKVAVIDSSRIVEEGPVTEVFTSPRSQIAKQLILPKNEGVPQAVGYRCLRLVFDGTSAFEPIISGLSRNCGTDVNILGANTKNIDGVAYGQMLIQLPEDAATTAKIKDYLDQKNVKYKEEGLNVE</sequence>
<gene>
    <name evidence="10" type="ORF">IAD16_05440</name>
</gene>
<dbReference type="InterPro" id="IPR027417">
    <property type="entry name" value="P-loop_NTPase"/>
</dbReference>
<keyword evidence="5 10" id="KW-0067">ATP-binding</keyword>
<dbReference type="PROSITE" id="PS00211">
    <property type="entry name" value="ABC_TRANSPORTER_1"/>
    <property type="match status" value="1"/>
</dbReference>
<name>A0A9D1L938_9FIRM</name>
<dbReference type="SUPFAM" id="SSF52540">
    <property type="entry name" value="P-loop containing nucleoside triphosphate hydrolases"/>
    <property type="match status" value="1"/>
</dbReference>
<keyword evidence="6" id="KW-1278">Translocase</keyword>
<dbReference type="SMART" id="SM00382">
    <property type="entry name" value="AAA"/>
    <property type="match status" value="1"/>
</dbReference>
<dbReference type="CDD" id="cd03258">
    <property type="entry name" value="ABC_MetN_methionine_transporter"/>
    <property type="match status" value="1"/>
</dbReference>
<dbReference type="GO" id="GO:0005886">
    <property type="term" value="C:plasma membrane"/>
    <property type="evidence" value="ECO:0007669"/>
    <property type="project" value="UniProtKB-ARBA"/>
</dbReference>
<keyword evidence="7" id="KW-0029">Amino-acid transport</keyword>
<feature type="domain" description="ABC transporter" evidence="9">
    <location>
        <begin position="2"/>
        <end position="241"/>
    </location>
</feature>
<dbReference type="PANTHER" id="PTHR43166:SF30">
    <property type="entry name" value="METHIONINE IMPORT ATP-BINDING PROTEIN METN"/>
    <property type="match status" value="1"/>
</dbReference>
<dbReference type="Gene3D" id="3.40.50.300">
    <property type="entry name" value="P-loop containing nucleotide triphosphate hydrolases"/>
    <property type="match status" value="1"/>
</dbReference>
<dbReference type="Proteomes" id="UP000824091">
    <property type="component" value="Unassembled WGS sequence"/>
</dbReference>
<dbReference type="InterPro" id="IPR003593">
    <property type="entry name" value="AAA+_ATPase"/>
</dbReference>
<evidence type="ECO:0000256" key="4">
    <source>
        <dbReference type="ARBA" id="ARBA00022741"/>
    </source>
</evidence>
<dbReference type="InterPro" id="IPR045865">
    <property type="entry name" value="ACT-like_dom_sf"/>
</dbReference>
<dbReference type="Pfam" id="PF09383">
    <property type="entry name" value="NIL"/>
    <property type="match status" value="1"/>
</dbReference>
<dbReference type="PANTHER" id="PTHR43166">
    <property type="entry name" value="AMINO ACID IMPORT ATP-BINDING PROTEIN"/>
    <property type="match status" value="1"/>
</dbReference>
<evidence type="ECO:0000256" key="1">
    <source>
        <dbReference type="ARBA" id="ARBA00005417"/>
    </source>
</evidence>
<keyword evidence="4" id="KW-0547">Nucleotide-binding</keyword>
<dbReference type="SMART" id="SM00930">
    <property type="entry name" value="NIL"/>
    <property type="match status" value="1"/>
</dbReference>
<accession>A0A9D1L938</accession>
<dbReference type="EMBL" id="DVMO01000081">
    <property type="protein sequence ID" value="HIU27803.1"/>
    <property type="molecule type" value="Genomic_DNA"/>
</dbReference>
<dbReference type="PROSITE" id="PS50893">
    <property type="entry name" value="ABC_TRANSPORTER_2"/>
    <property type="match status" value="1"/>
</dbReference>
<dbReference type="InterPro" id="IPR003439">
    <property type="entry name" value="ABC_transporter-like_ATP-bd"/>
</dbReference>
<reference evidence="10" key="1">
    <citation type="submission" date="2020-10" db="EMBL/GenBank/DDBJ databases">
        <authorList>
            <person name="Gilroy R."/>
        </authorList>
    </citation>
    <scope>NUCLEOTIDE SEQUENCE</scope>
    <source>
        <strain evidence="10">11300</strain>
    </source>
</reference>
<dbReference type="InterPro" id="IPR017871">
    <property type="entry name" value="ABC_transporter-like_CS"/>
</dbReference>
<dbReference type="AlphaFoldDB" id="A0A9D1L938"/>
<organism evidence="10 11">
    <name type="scientific">Candidatus Fimisoma avicola</name>
    <dbReference type="NCBI Taxonomy" id="2840826"/>
    <lineage>
        <taxon>Bacteria</taxon>
        <taxon>Bacillati</taxon>
        <taxon>Bacillota</taxon>
        <taxon>Clostridia</taxon>
        <taxon>Eubacteriales</taxon>
        <taxon>Candidatus Fimisoma</taxon>
    </lineage>
</organism>
<dbReference type="GO" id="GO:0016887">
    <property type="term" value="F:ATP hydrolysis activity"/>
    <property type="evidence" value="ECO:0007669"/>
    <property type="project" value="InterPro"/>
</dbReference>
<dbReference type="Pfam" id="PF00005">
    <property type="entry name" value="ABC_tran"/>
    <property type="match status" value="1"/>
</dbReference>
<evidence type="ECO:0000256" key="6">
    <source>
        <dbReference type="ARBA" id="ARBA00022967"/>
    </source>
</evidence>
<reference evidence="10" key="2">
    <citation type="journal article" date="2021" name="PeerJ">
        <title>Extensive microbial diversity within the chicken gut microbiome revealed by metagenomics and culture.</title>
        <authorList>
            <person name="Gilroy R."/>
            <person name="Ravi A."/>
            <person name="Getino M."/>
            <person name="Pursley I."/>
            <person name="Horton D.L."/>
            <person name="Alikhan N.F."/>
            <person name="Baker D."/>
            <person name="Gharbi K."/>
            <person name="Hall N."/>
            <person name="Watson M."/>
            <person name="Adriaenssens E.M."/>
            <person name="Foster-Nyarko E."/>
            <person name="Jarju S."/>
            <person name="Secka A."/>
            <person name="Antonio M."/>
            <person name="Oren A."/>
            <person name="Chaudhuri R.R."/>
            <person name="La Ragione R."/>
            <person name="Hildebrand F."/>
            <person name="Pallen M.J."/>
        </authorList>
    </citation>
    <scope>NUCLEOTIDE SEQUENCE</scope>
    <source>
        <strain evidence="10">11300</strain>
    </source>
</reference>
<comment type="caution">
    <text evidence="10">The sequence shown here is derived from an EMBL/GenBank/DDBJ whole genome shotgun (WGS) entry which is preliminary data.</text>
</comment>
<comment type="similarity">
    <text evidence="1">Belongs to the ABC transporter superfamily.</text>
</comment>
<evidence type="ECO:0000256" key="5">
    <source>
        <dbReference type="ARBA" id="ARBA00022840"/>
    </source>
</evidence>